<evidence type="ECO:0000256" key="2">
    <source>
        <dbReference type="SAM" id="Phobius"/>
    </source>
</evidence>
<evidence type="ECO:0000313" key="4">
    <source>
        <dbReference type="Proteomes" id="UP000886998"/>
    </source>
</evidence>
<evidence type="ECO:0000256" key="1">
    <source>
        <dbReference type="SAM" id="MobiDB-lite"/>
    </source>
</evidence>
<comment type="caution">
    <text evidence="3">The sequence shown here is derived from an EMBL/GenBank/DDBJ whole genome shotgun (WGS) entry which is preliminary data.</text>
</comment>
<sequence length="98" mass="11135">MSLKKKPSGTEFHKRAAENQQKEEKELKKVSKITSFFFQIVSLLKLNPQIPKLVHPVKEKTGTKTIAMDYHQSPRLNLSPTLILLCLCVTLFLTIALS</sequence>
<feature type="compositionally biased region" description="Basic and acidic residues" evidence="1">
    <location>
        <begin position="11"/>
        <end position="26"/>
    </location>
</feature>
<organism evidence="3 4">
    <name type="scientific">Trichonephila inaurata madagascariensis</name>
    <dbReference type="NCBI Taxonomy" id="2747483"/>
    <lineage>
        <taxon>Eukaryota</taxon>
        <taxon>Metazoa</taxon>
        <taxon>Ecdysozoa</taxon>
        <taxon>Arthropoda</taxon>
        <taxon>Chelicerata</taxon>
        <taxon>Arachnida</taxon>
        <taxon>Araneae</taxon>
        <taxon>Araneomorphae</taxon>
        <taxon>Entelegynae</taxon>
        <taxon>Araneoidea</taxon>
        <taxon>Nephilidae</taxon>
        <taxon>Trichonephila</taxon>
        <taxon>Trichonephila inaurata</taxon>
    </lineage>
</organism>
<keyword evidence="2" id="KW-0472">Membrane</keyword>
<keyword evidence="2" id="KW-1133">Transmembrane helix</keyword>
<dbReference type="EMBL" id="BMAV01011756">
    <property type="protein sequence ID" value="GFY57816.1"/>
    <property type="molecule type" value="Genomic_DNA"/>
</dbReference>
<reference evidence="3" key="1">
    <citation type="submission" date="2020-08" db="EMBL/GenBank/DDBJ databases">
        <title>Multicomponent nature underlies the extraordinary mechanical properties of spider dragline silk.</title>
        <authorList>
            <person name="Kono N."/>
            <person name="Nakamura H."/>
            <person name="Mori M."/>
            <person name="Yoshida Y."/>
            <person name="Ohtoshi R."/>
            <person name="Malay A.D."/>
            <person name="Moran D.A.P."/>
            <person name="Tomita M."/>
            <person name="Numata K."/>
            <person name="Arakawa K."/>
        </authorList>
    </citation>
    <scope>NUCLEOTIDE SEQUENCE</scope>
</reference>
<keyword evidence="4" id="KW-1185">Reference proteome</keyword>
<accession>A0A8X6XR80</accession>
<feature type="region of interest" description="Disordered" evidence="1">
    <location>
        <begin position="1"/>
        <end position="26"/>
    </location>
</feature>
<feature type="transmembrane region" description="Helical" evidence="2">
    <location>
        <begin position="78"/>
        <end position="97"/>
    </location>
</feature>
<dbReference type="AlphaFoldDB" id="A0A8X6XR80"/>
<name>A0A8X6XR80_9ARAC</name>
<dbReference type="Proteomes" id="UP000886998">
    <property type="component" value="Unassembled WGS sequence"/>
</dbReference>
<evidence type="ECO:0000313" key="3">
    <source>
        <dbReference type="EMBL" id="GFY57816.1"/>
    </source>
</evidence>
<protein>
    <submittedName>
        <fullName evidence="3">Uncharacterized protein</fullName>
    </submittedName>
</protein>
<keyword evidence="2" id="KW-0812">Transmembrane</keyword>
<gene>
    <name evidence="3" type="ORF">TNIN_176331</name>
</gene>
<proteinExistence type="predicted"/>